<proteinExistence type="predicted"/>
<dbReference type="RefSeq" id="WP_123927264.1">
    <property type="nucleotide sequence ID" value="NZ_RKRE01000001.1"/>
</dbReference>
<dbReference type="EMBL" id="RKRE01000001">
    <property type="protein sequence ID" value="RPF49584.1"/>
    <property type="molecule type" value="Genomic_DNA"/>
</dbReference>
<reference evidence="3 4" key="1">
    <citation type="submission" date="2018-11" db="EMBL/GenBank/DDBJ databases">
        <title>Genomic Encyclopedia of Type Strains, Phase IV (KMG-IV): sequencing the most valuable type-strain genomes for metagenomic binning, comparative biology and taxonomic classification.</title>
        <authorList>
            <person name="Goeker M."/>
        </authorList>
    </citation>
    <scope>NUCLEOTIDE SEQUENCE [LARGE SCALE GENOMIC DNA]</scope>
    <source>
        <strain evidence="3 4">DSM 102936</strain>
    </source>
</reference>
<dbReference type="GO" id="GO:0009898">
    <property type="term" value="C:cytoplasmic side of plasma membrane"/>
    <property type="evidence" value="ECO:0007669"/>
    <property type="project" value="TreeGrafter"/>
</dbReference>
<dbReference type="PANTHER" id="PTHR43384:SF6">
    <property type="entry name" value="SEPTUM SITE-DETERMINING PROTEIN MIND HOMOLOG, CHLOROPLASTIC"/>
    <property type="match status" value="1"/>
</dbReference>
<gene>
    <name evidence="3" type="ORF">EDD75_0402</name>
</gene>
<protein>
    <submittedName>
        <fullName evidence="3">MinD-like ATPase involved in chromosome partitioning or flagellar assembly</fullName>
    </submittedName>
</protein>
<dbReference type="InterPro" id="IPR050625">
    <property type="entry name" value="ParA/MinD_ATPase"/>
</dbReference>
<keyword evidence="1" id="KW-0547">Nucleotide-binding</keyword>
<evidence type="ECO:0000313" key="4">
    <source>
        <dbReference type="Proteomes" id="UP000282654"/>
    </source>
</evidence>
<dbReference type="Proteomes" id="UP000282654">
    <property type="component" value="Unassembled WGS sequence"/>
</dbReference>
<dbReference type="GO" id="GO:0005829">
    <property type="term" value="C:cytosol"/>
    <property type="evidence" value="ECO:0007669"/>
    <property type="project" value="TreeGrafter"/>
</dbReference>
<comment type="caution">
    <text evidence="3">The sequence shown here is derived from an EMBL/GenBank/DDBJ whole genome shotgun (WGS) entry which is preliminary data.</text>
</comment>
<keyword evidence="3" id="KW-0966">Cell projection</keyword>
<dbReference type="Gene3D" id="3.40.50.300">
    <property type="entry name" value="P-loop containing nucleotide triphosphate hydrolases"/>
    <property type="match status" value="1"/>
</dbReference>
<evidence type="ECO:0000256" key="1">
    <source>
        <dbReference type="ARBA" id="ARBA00022741"/>
    </source>
</evidence>
<keyword evidence="2" id="KW-0067">ATP-binding</keyword>
<accession>A0A3N5AX61</accession>
<evidence type="ECO:0000256" key="2">
    <source>
        <dbReference type="ARBA" id="ARBA00022840"/>
    </source>
</evidence>
<dbReference type="GO" id="GO:0005524">
    <property type="term" value="F:ATP binding"/>
    <property type="evidence" value="ECO:0007669"/>
    <property type="project" value="UniProtKB-KW"/>
</dbReference>
<dbReference type="OrthoDB" id="1719578at2"/>
<dbReference type="InterPro" id="IPR027417">
    <property type="entry name" value="P-loop_NTPase"/>
</dbReference>
<dbReference type="GO" id="GO:0051782">
    <property type="term" value="P:negative regulation of cell division"/>
    <property type="evidence" value="ECO:0007669"/>
    <property type="project" value="TreeGrafter"/>
</dbReference>
<sequence length="426" mass="46642">MAYLVFGDREITDRFLKSGLPVVGVAHDTTTALSALKSSTAEDVVVGFPAYEGEEFAFHAAELYRDRRFYLVCDRPTADLWARAAALGVRLIGRRTAVEDVKRASSSPRGSLTGRENIDPEVMRDADAEYQAAKAVALRTLKHQRVAVYCPSGGKGKTAITCGLATVAASWTKRKGLNYKVCVVEGSPPTQQQSVWDWLRVPESVPVDITAWERVEGLPGWDTVERLLVNVGSISRVPDLTELYFLPPPRNLAATVSGETMLRVLGILDQYFDLVVVDLPPDLRYNAALVAVQTSPLVLLVVTPEKPVVKQCQNIVSQAPKLQINLSALRVVLNCPHSPAAVTLDPRKYSEALGGIPSIGPVIPHDPELVALLNREGPPPVLAKPDGPFGRALWQLTGAVLGHEIFRQVERRRGFLPRLFGRRLAR</sequence>
<keyword evidence="4" id="KW-1185">Reference proteome</keyword>
<dbReference type="GO" id="GO:0016887">
    <property type="term" value="F:ATP hydrolysis activity"/>
    <property type="evidence" value="ECO:0007669"/>
    <property type="project" value="TreeGrafter"/>
</dbReference>
<keyword evidence="3" id="KW-0969">Cilium</keyword>
<keyword evidence="3" id="KW-0282">Flagellum</keyword>
<organism evidence="3 4">
    <name type="scientific">Thermodesulfitimonas autotrophica</name>
    <dbReference type="NCBI Taxonomy" id="1894989"/>
    <lineage>
        <taxon>Bacteria</taxon>
        <taxon>Bacillati</taxon>
        <taxon>Bacillota</taxon>
        <taxon>Clostridia</taxon>
        <taxon>Thermoanaerobacterales</taxon>
        <taxon>Thermoanaerobacteraceae</taxon>
        <taxon>Thermodesulfitimonas</taxon>
    </lineage>
</organism>
<dbReference type="PANTHER" id="PTHR43384">
    <property type="entry name" value="SEPTUM SITE-DETERMINING PROTEIN MIND HOMOLOG, CHLOROPLASTIC-RELATED"/>
    <property type="match status" value="1"/>
</dbReference>
<dbReference type="SUPFAM" id="SSF52540">
    <property type="entry name" value="P-loop containing nucleoside triphosphate hydrolases"/>
    <property type="match status" value="1"/>
</dbReference>
<dbReference type="AlphaFoldDB" id="A0A3N5AX61"/>
<evidence type="ECO:0000313" key="3">
    <source>
        <dbReference type="EMBL" id="RPF49584.1"/>
    </source>
</evidence>
<name>A0A3N5AX61_9THEO</name>